<evidence type="ECO:0000313" key="4">
    <source>
        <dbReference type="RefSeq" id="XP_033579495.1"/>
    </source>
</evidence>
<dbReference type="InterPro" id="IPR013078">
    <property type="entry name" value="His_Pase_superF_clade-1"/>
</dbReference>
<feature type="region of interest" description="Disordered" evidence="1">
    <location>
        <begin position="565"/>
        <end position="595"/>
    </location>
</feature>
<feature type="region of interest" description="Disordered" evidence="1">
    <location>
        <begin position="290"/>
        <end position="325"/>
    </location>
</feature>
<feature type="compositionally biased region" description="Polar residues" evidence="1">
    <location>
        <begin position="129"/>
        <end position="145"/>
    </location>
</feature>
<organism evidence="2">
    <name type="scientific">Mytilinidion resinicola</name>
    <dbReference type="NCBI Taxonomy" id="574789"/>
    <lineage>
        <taxon>Eukaryota</taxon>
        <taxon>Fungi</taxon>
        <taxon>Dikarya</taxon>
        <taxon>Ascomycota</taxon>
        <taxon>Pezizomycotina</taxon>
        <taxon>Dothideomycetes</taxon>
        <taxon>Pleosporomycetidae</taxon>
        <taxon>Mytilinidiales</taxon>
        <taxon>Mytilinidiaceae</taxon>
        <taxon>Mytilinidion</taxon>
    </lineage>
</organism>
<dbReference type="SUPFAM" id="SSF53254">
    <property type="entry name" value="Phosphoglycerate mutase-like"/>
    <property type="match status" value="1"/>
</dbReference>
<dbReference type="GeneID" id="54468749"/>
<dbReference type="AlphaFoldDB" id="A0A6A6YUS8"/>
<proteinExistence type="predicted"/>
<evidence type="ECO:0008006" key="5">
    <source>
        <dbReference type="Google" id="ProtNLM"/>
    </source>
</evidence>
<gene>
    <name evidence="2 4" type="ORF">BDZ99DRAFT_569195</name>
</gene>
<sequence length="685" mass="73374">MPTGPAVVIIARHGARLDAADKTWHLTSPTPYDPPLTYGGWAQSKALGTRIAALLHAREEGEDKGFGANGSSYGLDSFSFGAQDTSSTNGKASKSTKRKQKIVVHSSPYLRCVQTSVAISAGIAQYQVPSDSVPGRSQSPKNSGSPHARPGSPKTRAVGSTSPHLASIPEPHVPEPEDDPALAVFRKSLRRKAPEKTMLRIDAFLGEWLSPDYFENITPPPNSTMMVAGAKADLLRRGEYIEVQQNPHSIKGHFPGGWKAGSSRPSNHTSNHADDSVLSNLSSLSQALPLHNHNRSNSQGSVGSTSSRTSHRVSTPLSTSHKVTSNIYDPPVPTYAVSPSDPIPRGYVAHARDACVDVDYQWDSMRAPQEWGDGGEYGDEWSTMHKRFRKGLAGMMDWYKEHGISSHQDKMHDAIGGDSGDEPDDDSDLVLVLVTHGAGCNALLGAISNQPVLLDVGMASLSMAVRKDTPTHRSPLPSPPLPDLRRSPVLDLGMSEDYEMRILASLDHLRPGADPAKLSEVQSPPMLSSPTEYRRRFNSTTTISSPAEYPFGAVEPIRGVNSALGSMRRSSTSNSSSRLYAPSATQNAPAMSTTGLWSRGPSTIGSASVRSSSPGADLVLNFPDSKPSNALTKTISNQSENDDVAPLPTAGRSVTGLWGPAPVAAHTERVSGFKRRWTISDRNAS</sequence>
<dbReference type="Gene3D" id="3.40.50.1240">
    <property type="entry name" value="Phosphoglycerate mutase-like"/>
    <property type="match status" value="1"/>
</dbReference>
<dbReference type="OrthoDB" id="3898179at2759"/>
<protein>
    <recommendedName>
        <fullName evidence="5">Phosphoglycerate mutase-like protein</fullName>
    </recommendedName>
</protein>
<evidence type="ECO:0000313" key="2">
    <source>
        <dbReference type="EMBL" id="KAF2812531.1"/>
    </source>
</evidence>
<feature type="compositionally biased region" description="Low complexity" evidence="1">
    <location>
        <begin position="566"/>
        <end position="578"/>
    </location>
</feature>
<feature type="region of interest" description="Disordered" evidence="1">
    <location>
        <begin position="129"/>
        <end position="178"/>
    </location>
</feature>
<dbReference type="EMBL" id="MU003697">
    <property type="protein sequence ID" value="KAF2812531.1"/>
    <property type="molecule type" value="Genomic_DNA"/>
</dbReference>
<feature type="compositionally biased region" description="Low complexity" evidence="1">
    <location>
        <begin position="290"/>
        <end position="315"/>
    </location>
</feature>
<reference evidence="4" key="3">
    <citation type="submission" date="2025-04" db="UniProtKB">
        <authorList>
            <consortium name="RefSeq"/>
        </authorList>
    </citation>
    <scope>IDENTIFICATION</scope>
    <source>
        <strain evidence="4">CBS 304.34</strain>
    </source>
</reference>
<accession>A0A6A6YUS8</accession>
<evidence type="ECO:0000256" key="1">
    <source>
        <dbReference type="SAM" id="MobiDB-lite"/>
    </source>
</evidence>
<dbReference type="PANTHER" id="PTHR16469">
    <property type="entry name" value="UBIQUITIN-ASSOCIATED AND SH3 DOMAIN-CONTAINING BA-RELATED"/>
    <property type="match status" value="1"/>
</dbReference>
<dbReference type="PANTHER" id="PTHR16469:SF27">
    <property type="entry name" value="UBIQUITIN-ASSOCIATED AND SH3 DOMAIN-CONTAINING BA-RELATED"/>
    <property type="match status" value="1"/>
</dbReference>
<name>A0A6A6YUS8_9PEZI</name>
<dbReference type="RefSeq" id="XP_033579495.1">
    <property type="nucleotide sequence ID" value="XM_033727856.1"/>
</dbReference>
<dbReference type="InterPro" id="IPR029033">
    <property type="entry name" value="His_PPase_superfam"/>
</dbReference>
<reference evidence="2 4" key="1">
    <citation type="journal article" date="2020" name="Stud. Mycol.">
        <title>101 Dothideomycetes genomes: a test case for predicting lifestyles and emergence of pathogens.</title>
        <authorList>
            <person name="Haridas S."/>
            <person name="Albert R."/>
            <person name="Binder M."/>
            <person name="Bloem J."/>
            <person name="Labutti K."/>
            <person name="Salamov A."/>
            <person name="Andreopoulos B."/>
            <person name="Baker S."/>
            <person name="Barry K."/>
            <person name="Bills G."/>
            <person name="Bluhm B."/>
            <person name="Cannon C."/>
            <person name="Castanera R."/>
            <person name="Culley D."/>
            <person name="Daum C."/>
            <person name="Ezra D."/>
            <person name="Gonzalez J."/>
            <person name="Henrissat B."/>
            <person name="Kuo A."/>
            <person name="Liang C."/>
            <person name="Lipzen A."/>
            <person name="Lutzoni F."/>
            <person name="Magnuson J."/>
            <person name="Mondo S."/>
            <person name="Nolan M."/>
            <person name="Ohm R."/>
            <person name="Pangilinan J."/>
            <person name="Park H.-J."/>
            <person name="Ramirez L."/>
            <person name="Alfaro M."/>
            <person name="Sun H."/>
            <person name="Tritt A."/>
            <person name="Yoshinaga Y."/>
            <person name="Zwiers L.-H."/>
            <person name="Turgeon B."/>
            <person name="Goodwin S."/>
            <person name="Spatafora J."/>
            <person name="Crous P."/>
            <person name="Grigoriev I."/>
        </authorList>
    </citation>
    <scope>NUCLEOTIDE SEQUENCE</scope>
    <source>
        <strain evidence="2 4">CBS 304.34</strain>
    </source>
</reference>
<keyword evidence="3" id="KW-1185">Reference proteome</keyword>
<feature type="region of interest" description="Disordered" evidence="1">
    <location>
        <begin position="467"/>
        <end position="487"/>
    </location>
</feature>
<dbReference type="Proteomes" id="UP000504636">
    <property type="component" value="Unplaced"/>
</dbReference>
<dbReference type="InterPro" id="IPR051710">
    <property type="entry name" value="Phosphatase_SH3-domain"/>
</dbReference>
<evidence type="ECO:0000313" key="3">
    <source>
        <dbReference type="Proteomes" id="UP000504636"/>
    </source>
</evidence>
<dbReference type="SMART" id="SM00855">
    <property type="entry name" value="PGAM"/>
    <property type="match status" value="1"/>
</dbReference>
<feature type="compositionally biased region" description="Polar residues" evidence="1">
    <location>
        <begin position="583"/>
        <end position="595"/>
    </location>
</feature>
<reference evidence="4" key="2">
    <citation type="submission" date="2020-04" db="EMBL/GenBank/DDBJ databases">
        <authorList>
            <consortium name="NCBI Genome Project"/>
        </authorList>
    </citation>
    <scope>NUCLEOTIDE SEQUENCE</scope>
    <source>
        <strain evidence="4">CBS 304.34</strain>
    </source>
</reference>
<feature type="compositionally biased region" description="Polar residues" evidence="1">
    <location>
        <begin position="316"/>
        <end position="325"/>
    </location>
</feature>
<feature type="region of interest" description="Disordered" evidence="1">
    <location>
        <begin position="246"/>
        <end position="276"/>
    </location>
</feature>